<accession>A0ABW6QFZ9</accession>
<proteinExistence type="predicted"/>
<evidence type="ECO:0000313" key="2">
    <source>
        <dbReference type="Proteomes" id="UP001601627"/>
    </source>
</evidence>
<comment type="caution">
    <text evidence="1">The sequence shown here is derived from an EMBL/GenBank/DDBJ whole genome shotgun (WGS) entry which is preliminary data.</text>
</comment>
<sequence length="50" mass="5211">MTSPHLTGRDGGARRAGCRHIALVRLLAAFKESCDLTFTDLAARTAAGPG</sequence>
<dbReference type="RefSeq" id="WP_388240454.1">
    <property type="nucleotide sequence ID" value="NZ_JBHVZQ010000049.1"/>
</dbReference>
<organism evidence="1 2">
    <name type="scientific">Streptomyces marokkonensis</name>
    <dbReference type="NCBI Taxonomy" id="324855"/>
    <lineage>
        <taxon>Bacteria</taxon>
        <taxon>Bacillati</taxon>
        <taxon>Actinomycetota</taxon>
        <taxon>Actinomycetes</taxon>
        <taxon>Kitasatosporales</taxon>
        <taxon>Streptomycetaceae</taxon>
        <taxon>Streptomyces</taxon>
    </lineage>
</organism>
<dbReference type="Proteomes" id="UP001601627">
    <property type="component" value="Unassembled WGS sequence"/>
</dbReference>
<reference evidence="1 2" key="1">
    <citation type="submission" date="2024-09" db="EMBL/GenBank/DDBJ databases">
        <title>The Natural Products Discovery Center: Release of the First 8490 Sequenced Strains for Exploring Actinobacteria Biosynthetic Diversity.</title>
        <authorList>
            <person name="Kalkreuter E."/>
            <person name="Kautsar S.A."/>
            <person name="Yang D."/>
            <person name="Bader C.D."/>
            <person name="Teijaro C.N."/>
            <person name="Fluegel L."/>
            <person name="Davis C.M."/>
            <person name="Simpson J.R."/>
            <person name="Lauterbach L."/>
            <person name="Steele A.D."/>
            <person name="Gui C."/>
            <person name="Meng S."/>
            <person name="Li G."/>
            <person name="Viehrig K."/>
            <person name="Ye F."/>
            <person name="Su P."/>
            <person name="Kiefer A.F."/>
            <person name="Nichols A."/>
            <person name="Cepeda A.J."/>
            <person name="Yan W."/>
            <person name="Fan B."/>
            <person name="Jiang Y."/>
            <person name="Adhikari A."/>
            <person name="Zheng C.-J."/>
            <person name="Schuster L."/>
            <person name="Cowan T.M."/>
            <person name="Smanski M.J."/>
            <person name="Chevrette M.G."/>
            <person name="De Carvalho L.P.S."/>
            <person name="Shen B."/>
        </authorList>
    </citation>
    <scope>NUCLEOTIDE SEQUENCE [LARGE SCALE GENOMIC DNA]</scope>
    <source>
        <strain evidence="1 2">NPDC058328</strain>
    </source>
</reference>
<protein>
    <submittedName>
        <fullName evidence="1">Uncharacterized protein</fullName>
    </submittedName>
</protein>
<evidence type="ECO:0000313" key="1">
    <source>
        <dbReference type="EMBL" id="MFF1278144.1"/>
    </source>
</evidence>
<keyword evidence="2" id="KW-1185">Reference proteome</keyword>
<gene>
    <name evidence="1" type="ORF">ACFVZC_32930</name>
</gene>
<dbReference type="EMBL" id="JBHVZQ010000049">
    <property type="protein sequence ID" value="MFF1278144.1"/>
    <property type="molecule type" value="Genomic_DNA"/>
</dbReference>
<name>A0ABW6QFZ9_9ACTN</name>